<dbReference type="Proteomes" id="UP000825935">
    <property type="component" value="Chromosome 23"/>
</dbReference>
<name>A0A8T2RXT4_CERRI</name>
<dbReference type="Pfam" id="PF13041">
    <property type="entry name" value="PPR_2"/>
    <property type="match status" value="2"/>
</dbReference>
<reference evidence="4 5" key="1">
    <citation type="submission" date="2021-08" db="EMBL/GenBank/DDBJ databases">
        <title>WGS assembly of Ceratopteris richardii.</title>
        <authorList>
            <person name="Marchant D.B."/>
            <person name="Chen G."/>
            <person name="Jenkins J."/>
            <person name="Shu S."/>
            <person name="Leebens-Mack J."/>
            <person name="Grimwood J."/>
            <person name="Schmutz J."/>
            <person name="Soltis P."/>
            <person name="Soltis D."/>
            <person name="Chen Z.-H."/>
        </authorList>
    </citation>
    <scope>NUCLEOTIDE SEQUENCE [LARGE SCALE GENOMIC DNA]</scope>
    <source>
        <strain evidence="4">Whitten #5841</strain>
        <tissue evidence="4">Leaf</tissue>
    </source>
</reference>
<dbReference type="InterPro" id="IPR002885">
    <property type="entry name" value="PPR_rpt"/>
</dbReference>
<evidence type="ECO:0000313" key="5">
    <source>
        <dbReference type="Proteomes" id="UP000825935"/>
    </source>
</evidence>
<keyword evidence="2" id="KW-0677">Repeat</keyword>
<comment type="similarity">
    <text evidence="1">Belongs to the PPR family. P subfamily.</text>
</comment>
<evidence type="ECO:0000256" key="1">
    <source>
        <dbReference type="ARBA" id="ARBA00007626"/>
    </source>
</evidence>
<dbReference type="Pfam" id="PF12854">
    <property type="entry name" value="PPR_1"/>
    <property type="match status" value="1"/>
</dbReference>
<feature type="repeat" description="PPR" evidence="3">
    <location>
        <begin position="186"/>
        <end position="220"/>
    </location>
</feature>
<evidence type="ECO:0000313" key="4">
    <source>
        <dbReference type="EMBL" id="KAH7301316.1"/>
    </source>
</evidence>
<accession>A0A8T2RXT4</accession>
<gene>
    <name evidence="4" type="ORF">KP509_23G019800</name>
</gene>
<dbReference type="EMBL" id="CM035428">
    <property type="protein sequence ID" value="KAH7301316.1"/>
    <property type="molecule type" value="Genomic_DNA"/>
</dbReference>
<keyword evidence="5" id="KW-1185">Reference proteome</keyword>
<dbReference type="PROSITE" id="PS51375">
    <property type="entry name" value="PPR"/>
    <property type="match status" value="5"/>
</dbReference>
<feature type="repeat" description="PPR" evidence="3">
    <location>
        <begin position="151"/>
        <end position="185"/>
    </location>
</feature>
<dbReference type="PANTHER" id="PTHR47941">
    <property type="entry name" value="PENTATRICOPEPTIDE REPEAT-CONTAINING PROTEIN 3, MITOCHONDRIAL"/>
    <property type="match status" value="1"/>
</dbReference>
<dbReference type="NCBIfam" id="TIGR00756">
    <property type="entry name" value="PPR"/>
    <property type="match status" value="5"/>
</dbReference>
<evidence type="ECO:0000256" key="3">
    <source>
        <dbReference type="PROSITE-ProRule" id="PRU00708"/>
    </source>
</evidence>
<comment type="caution">
    <text evidence="4">The sequence shown here is derived from an EMBL/GenBank/DDBJ whole genome shotgun (WGS) entry which is preliminary data.</text>
</comment>
<proteinExistence type="inferred from homology"/>
<dbReference type="InterPro" id="IPR011990">
    <property type="entry name" value="TPR-like_helical_dom_sf"/>
</dbReference>
<dbReference type="OrthoDB" id="185373at2759"/>
<sequence length="256" mass="28778">MEAAGCSPNNSTYNILIGGLCQAGQVSRAYKLWKMMKSKNLVLDASTHKLMVHALCLKGKVRRASKVFREMEKLDYPPDQLTLRLLIDGLCQIGNVKEAVRLFDVMLVNDFKPSVALYNTLLEGLHDSGMLDGSRYTTILKNMVSKDCVPDLNTYNILIASNCQAGKMEEAYAILELMKGNRCVPDNMTFTTMICGLCIIQRADNAFKLYKKMLLKQSPPPIHVCKLLADCLQREGNLREAKLVLRFIKSSEHKIK</sequence>
<organism evidence="4 5">
    <name type="scientific">Ceratopteris richardii</name>
    <name type="common">Triangle waterfern</name>
    <dbReference type="NCBI Taxonomy" id="49495"/>
    <lineage>
        <taxon>Eukaryota</taxon>
        <taxon>Viridiplantae</taxon>
        <taxon>Streptophyta</taxon>
        <taxon>Embryophyta</taxon>
        <taxon>Tracheophyta</taxon>
        <taxon>Polypodiopsida</taxon>
        <taxon>Polypodiidae</taxon>
        <taxon>Polypodiales</taxon>
        <taxon>Pteridineae</taxon>
        <taxon>Pteridaceae</taxon>
        <taxon>Parkerioideae</taxon>
        <taxon>Ceratopteris</taxon>
    </lineage>
</organism>
<evidence type="ECO:0000256" key="2">
    <source>
        <dbReference type="ARBA" id="ARBA00022737"/>
    </source>
</evidence>
<feature type="repeat" description="PPR" evidence="3">
    <location>
        <begin position="9"/>
        <end position="43"/>
    </location>
</feature>
<dbReference type="Gene3D" id="1.25.40.10">
    <property type="entry name" value="Tetratricopeptide repeat domain"/>
    <property type="match status" value="2"/>
</dbReference>
<feature type="repeat" description="PPR" evidence="3">
    <location>
        <begin position="79"/>
        <end position="113"/>
    </location>
</feature>
<evidence type="ECO:0008006" key="6">
    <source>
        <dbReference type="Google" id="ProtNLM"/>
    </source>
</evidence>
<dbReference type="AlphaFoldDB" id="A0A8T2RXT4"/>
<feature type="repeat" description="PPR" evidence="3">
    <location>
        <begin position="44"/>
        <end position="78"/>
    </location>
</feature>
<protein>
    <recommendedName>
        <fullName evidence="6">Pentatricopeptide repeat-containing protein</fullName>
    </recommendedName>
</protein>